<protein>
    <recommendedName>
        <fullName evidence="4">Secreted protein</fullName>
    </recommendedName>
</protein>
<feature type="signal peptide" evidence="1">
    <location>
        <begin position="1"/>
        <end position="42"/>
    </location>
</feature>
<keyword evidence="1" id="KW-0732">Signal</keyword>
<evidence type="ECO:0000313" key="2">
    <source>
        <dbReference type="EMBL" id="KAB2591214.1"/>
    </source>
</evidence>
<dbReference type="Proteomes" id="UP000326907">
    <property type="component" value="Unassembled WGS sequence"/>
</dbReference>
<evidence type="ECO:0000256" key="1">
    <source>
        <dbReference type="SAM" id="SignalP"/>
    </source>
</evidence>
<evidence type="ECO:0008006" key="4">
    <source>
        <dbReference type="Google" id="ProtNLM"/>
    </source>
</evidence>
<gene>
    <name evidence="2" type="ORF">F5983_17160</name>
</gene>
<feature type="chain" id="PRO_5024854122" description="Secreted protein" evidence="1">
    <location>
        <begin position="43"/>
        <end position="144"/>
    </location>
</feature>
<comment type="caution">
    <text evidence="2">The sequence shown here is derived from an EMBL/GenBank/DDBJ whole genome shotgun (WGS) entry which is preliminary data.</text>
</comment>
<dbReference type="RefSeq" id="WP_151511112.1">
    <property type="nucleotide sequence ID" value="NZ_JBMOSU010000016.1"/>
</dbReference>
<dbReference type="AlphaFoldDB" id="A0A5N5EYW2"/>
<dbReference type="EMBL" id="VYUA01000014">
    <property type="protein sequence ID" value="KAB2591214.1"/>
    <property type="molecule type" value="Genomic_DNA"/>
</dbReference>
<evidence type="ECO:0000313" key="3">
    <source>
        <dbReference type="Proteomes" id="UP000326907"/>
    </source>
</evidence>
<reference evidence="2 3" key="1">
    <citation type="submission" date="2019-09" db="EMBL/GenBank/DDBJ databases">
        <authorList>
            <person name="Liu P."/>
        </authorList>
    </citation>
    <scope>NUCLEOTIDE SEQUENCE [LARGE SCALE GENOMIC DNA]</scope>
    <source>
        <strain evidence="2 3">TRM68085</strain>
    </source>
</reference>
<keyword evidence="3" id="KW-1185">Reference proteome</keyword>
<organism evidence="2 3">
    <name type="scientific">Streptomyces arboris</name>
    <dbReference type="NCBI Taxonomy" id="2600619"/>
    <lineage>
        <taxon>Bacteria</taxon>
        <taxon>Bacillati</taxon>
        <taxon>Actinomycetota</taxon>
        <taxon>Actinomycetes</taxon>
        <taxon>Kitasatosporales</taxon>
        <taxon>Streptomycetaceae</taxon>
        <taxon>Streptomyces</taxon>
    </lineage>
</organism>
<name>A0A5N5EYW2_9ACTN</name>
<sequence length="144" mass="14552">MTRVSARTDRQRCRSGLPASLGWALALLSLLFCCSVTTPAAAAVPVTMEAPGPAPVRTLTPVPDLAVEPVVLAAPADRGLGTSCHGSSTHSAAIVLPVSSAPVALPSPVAFVPVAPLSGAAAIRGPSHDGAHSVDQLRLQVQRI</sequence>
<accession>A0A5N5EYW2</accession>
<proteinExistence type="predicted"/>